<evidence type="ECO:0000256" key="1">
    <source>
        <dbReference type="SAM" id="MobiDB-lite"/>
    </source>
</evidence>
<proteinExistence type="predicted"/>
<feature type="compositionally biased region" description="Basic and acidic residues" evidence="1">
    <location>
        <begin position="142"/>
        <end position="154"/>
    </location>
</feature>
<sequence length="187" mass="20409">MAQRLKTPHSNQKVSGAIPASGQSTGEFSNLARPNRTFRARSVRVQPPVLDTQFPGSFPAHFPGGLLWCGIRRAEVKLSGTSATYGPTGASDDASFRHNTVRRGRNGKVSSCADTPFGLHRARARHALRSRAGSKPPSSRKRPPESKTEIDGTSKNKLRRRVNVLPKNPEFRSRDVIATLSRDVTAT</sequence>
<dbReference type="AlphaFoldDB" id="A0A4C1YGG6"/>
<evidence type="ECO:0000313" key="3">
    <source>
        <dbReference type="Proteomes" id="UP000299102"/>
    </source>
</evidence>
<reference evidence="2 3" key="1">
    <citation type="journal article" date="2019" name="Commun. Biol.">
        <title>The bagworm genome reveals a unique fibroin gene that provides high tensile strength.</title>
        <authorList>
            <person name="Kono N."/>
            <person name="Nakamura H."/>
            <person name="Ohtoshi R."/>
            <person name="Tomita M."/>
            <person name="Numata K."/>
            <person name="Arakawa K."/>
        </authorList>
    </citation>
    <scope>NUCLEOTIDE SEQUENCE [LARGE SCALE GENOMIC DNA]</scope>
</reference>
<dbReference type="Proteomes" id="UP000299102">
    <property type="component" value="Unassembled WGS sequence"/>
</dbReference>
<name>A0A4C1YGG6_EUMVA</name>
<comment type="caution">
    <text evidence="2">The sequence shown here is derived from an EMBL/GenBank/DDBJ whole genome shotgun (WGS) entry which is preliminary data.</text>
</comment>
<protein>
    <submittedName>
        <fullName evidence="2">Uncharacterized protein</fullName>
    </submittedName>
</protein>
<gene>
    <name evidence="2" type="ORF">EVAR_103191_1</name>
</gene>
<keyword evidence="3" id="KW-1185">Reference proteome</keyword>
<accession>A0A4C1YGG6</accession>
<feature type="compositionally biased region" description="Basic residues" evidence="1">
    <location>
        <begin position="120"/>
        <end position="129"/>
    </location>
</feature>
<feature type="region of interest" description="Disordered" evidence="1">
    <location>
        <begin position="1"/>
        <end position="35"/>
    </location>
</feature>
<evidence type="ECO:0000313" key="2">
    <source>
        <dbReference type="EMBL" id="GBP73729.1"/>
    </source>
</evidence>
<dbReference type="EMBL" id="BGZK01001184">
    <property type="protein sequence ID" value="GBP73729.1"/>
    <property type="molecule type" value="Genomic_DNA"/>
</dbReference>
<organism evidence="2 3">
    <name type="scientific">Eumeta variegata</name>
    <name type="common">Bagworm moth</name>
    <name type="synonym">Eumeta japonica</name>
    <dbReference type="NCBI Taxonomy" id="151549"/>
    <lineage>
        <taxon>Eukaryota</taxon>
        <taxon>Metazoa</taxon>
        <taxon>Ecdysozoa</taxon>
        <taxon>Arthropoda</taxon>
        <taxon>Hexapoda</taxon>
        <taxon>Insecta</taxon>
        <taxon>Pterygota</taxon>
        <taxon>Neoptera</taxon>
        <taxon>Endopterygota</taxon>
        <taxon>Lepidoptera</taxon>
        <taxon>Glossata</taxon>
        <taxon>Ditrysia</taxon>
        <taxon>Tineoidea</taxon>
        <taxon>Psychidae</taxon>
        <taxon>Oiketicinae</taxon>
        <taxon>Eumeta</taxon>
    </lineage>
</organism>
<feature type="region of interest" description="Disordered" evidence="1">
    <location>
        <begin position="82"/>
        <end position="187"/>
    </location>
</feature>